<evidence type="ECO:0000259" key="9">
    <source>
        <dbReference type="Pfam" id="PF02687"/>
    </source>
</evidence>
<name>D3SU43_NATMM</name>
<feature type="transmembrane region" description="Helical" evidence="8">
    <location>
        <begin position="29"/>
        <end position="53"/>
    </location>
</feature>
<evidence type="ECO:0000313" key="14">
    <source>
        <dbReference type="Proteomes" id="UP000011543"/>
    </source>
</evidence>
<dbReference type="KEGG" id="nmg:Nmag_3582"/>
<keyword evidence="13" id="KW-1185">Reference proteome</keyword>
<dbReference type="PANTHER" id="PTHR43738:SF1">
    <property type="entry name" value="HEMIN TRANSPORT SYSTEM PERMEASE PROTEIN HRTB-RELATED"/>
    <property type="match status" value="1"/>
</dbReference>
<evidence type="ECO:0000256" key="4">
    <source>
        <dbReference type="ARBA" id="ARBA00022692"/>
    </source>
</evidence>
<comment type="subcellular location">
    <subcellularLocation>
        <location evidence="1">Cell membrane</location>
        <topology evidence="1">Multi-pass membrane protein</topology>
    </subcellularLocation>
</comment>
<sequence>MGLFSPFVRTRAVIGIALAQLRRSPGRTVLAVLAVTLSVLAITLLASLGVGVVEVGETGLDNADRDIWVSSDPVDPSADGAENPIPDAHGTSAALTERDDISSAAPLAMHQVYVGTEPDQLERTTAVGVQETHDGFDFEAGSGFDRAELPDEGERPTDPQTAEIVLDPQVADDAGADVGDTVYVGTSRQTAPEYEFTVVGIASYYSQFLGTPAATVPLPDLQIVAGTTGTDRATFITADVADGADQEAVRDDLATEYPEYDVRTSDEQIEAMVAEQPLVLASGMTLVGLAVVGGSVLTINLFALMVTQQRRELAALRAIGLSRGLLSGMIAVQGLVIGLLGGIVGVAATPLLADGLNRVALSLVGFENLLRTPVEVYVAGFALALSVGTVVAGITGWRVGRTLKLEHLEQ</sequence>
<feature type="region of interest" description="Disordered" evidence="7">
    <location>
        <begin position="135"/>
        <end position="159"/>
    </location>
</feature>
<dbReference type="Pfam" id="PF12704">
    <property type="entry name" value="MacB_PCD"/>
    <property type="match status" value="1"/>
</dbReference>
<feature type="region of interest" description="Disordered" evidence="7">
    <location>
        <begin position="69"/>
        <end position="91"/>
    </location>
</feature>
<reference evidence="11" key="4">
    <citation type="submission" date="2016-09" db="EMBL/GenBank/DDBJ databases">
        <authorList>
            <person name="Pfeiffer F."/>
        </authorList>
    </citation>
    <scope>NUCLEOTIDE SEQUENCE</scope>
    <source>
        <strain evidence="11">ATCC 43099</strain>
    </source>
</reference>
<reference evidence="13" key="1">
    <citation type="submission" date="2010-02" db="EMBL/GenBank/DDBJ databases">
        <title>Complete sequence of chromosome of Natrialba magadii ATCC 43099.</title>
        <authorList>
            <consortium name="US DOE Joint Genome Institute"/>
            <person name="Lucas S."/>
            <person name="Copeland A."/>
            <person name="Lapidus A."/>
            <person name="Cheng J.-F."/>
            <person name="Bruce D."/>
            <person name="Goodwin L."/>
            <person name="Pitluck S."/>
            <person name="Davenport K."/>
            <person name="Saunders E."/>
            <person name="Detter J.C."/>
            <person name="Han C."/>
            <person name="Tapia R."/>
            <person name="Land M."/>
            <person name="Hauser L."/>
            <person name="Kyrpides N."/>
            <person name="Mikhailova N."/>
            <person name="De Castro R.E."/>
            <person name="Maupin-Furlow J.A."/>
            <person name="Woyke T."/>
        </authorList>
    </citation>
    <scope>NUCLEOTIDE SEQUENCE [LARGE SCALE GENOMIC DNA]</scope>
    <source>
        <strain evidence="13">ATCC 43099 / DSM 3394 / CCM 3739 / CIP 104546 / IAM 13178 / JCM 8861 / NBRC 102185 / NCIMB 2190 / MS3</strain>
    </source>
</reference>
<dbReference type="HOGENOM" id="CLU_055760_0_0_2"/>
<dbReference type="EMBL" id="CP001932">
    <property type="protein sequence ID" value="ADD07132.1"/>
    <property type="molecule type" value="Genomic_DNA"/>
</dbReference>
<feature type="compositionally biased region" description="Basic and acidic residues" evidence="7">
    <location>
        <begin position="145"/>
        <end position="157"/>
    </location>
</feature>
<evidence type="ECO:0000256" key="3">
    <source>
        <dbReference type="ARBA" id="ARBA00022475"/>
    </source>
</evidence>
<feature type="transmembrane region" description="Helical" evidence="8">
    <location>
        <begin position="278"/>
        <end position="304"/>
    </location>
</feature>
<dbReference type="Proteomes" id="UP000011543">
    <property type="component" value="Unassembled WGS sequence"/>
</dbReference>
<evidence type="ECO:0000256" key="6">
    <source>
        <dbReference type="ARBA" id="ARBA00023136"/>
    </source>
</evidence>
<dbReference type="RefSeq" id="WP_004215824.1">
    <property type="nucleotide sequence ID" value="NC_013922.1"/>
</dbReference>
<dbReference type="PaxDb" id="547559-Nmag_3582"/>
<feature type="transmembrane region" description="Helical" evidence="8">
    <location>
        <begin position="325"/>
        <end position="348"/>
    </location>
</feature>
<feature type="domain" description="ABC3 transporter permease C-terminal" evidence="9">
    <location>
        <begin position="285"/>
        <end position="399"/>
    </location>
</feature>
<evidence type="ECO:0000256" key="7">
    <source>
        <dbReference type="SAM" id="MobiDB-lite"/>
    </source>
</evidence>
<feature type="domain" description="MacB-like periplasmic core" evidence="10">
    <location>
        <begin position="28"/>
        <end position="254"/>
    </location>
</feature>
<evidence type="ECO:0000313" key="12">
    <source>
        <dbReference type="EMBL" id="ELY29092.1"/>
    </source>
</evidence>
<dbReference type="Pfam" id="PF02687">
    <property type="entry name" value="FtsX"/>
    <property type="match status" value="1"/>
</dbReference>
<dbReference type="OrthoDB" id="163559at2157"/>
<evidence type="ECO:0000313" key="13">
    <source>
        <dbReference type="Proteomes" id="UP000001879"/>
    </source>
</evidence>
<evidence type="ECO:0000256" key="8">
    <source>
        <dbReference type="SAM" id="Phobius"/>
    </source>
</evidence>
<proteinExistence type="predicted"/>
<keyword evidence="4 8" id="KW-0812">Transmembrane</keyword>
<reference evidence="11 13" key="2">
    <citation type="journal article" date="2012" name="BMC Genomics">
        <title>A comparative genomics perspective on the genetic content of the alkaliphilic haloarchaeon Natrialba magadii ATCC 43099T.</title>
        <authorList>
            <person name="Siddaramappa S."/>
            <person name="Challacombe J.F."/>
            <person name="Decastro R.E."/>
            <person name="Pfeiffer F."/>
            <person name="Sastre D.E."/>
            <person name="Gimenez M.I."/>
            <person name="Paggi R.A."/>
            <person name="Detter J.C."/>
            <person name="Davenport K.W."/>
            <person name="Goodwin L.A."/>
            <person name="Kyrpides N."/>
            <person name="Tapia R."/>
            <person name="Pitluck S."/>
            <person name="Lucas S."/>
            <person name="Woyke T."/>
            <person name="Maupin-Furlow J.A."/>
        </authorList>
    </citation>
    <scope>NUCLEOTIDE SEQUENCE [LARGE SCALE GENOMIC DNA]</scope>
    <source>
        <strain evidence="11">ATCC 43099</strain>
        <strain evidence="13">ATCC 43099 / DSM 3394 / CCM 3739 / CIP 104546 / IAM 13178 / JCM 8861 / NBRC 102185 / NCIMB 2190 / MS3</strain>
    </source>
</reference>
<dbReference type="InterPro" id="IPR051125">
    <property type="entry name" value="ABC-4/HrtB_transporter"/>
</dbReference>
<dbReference type="InterPro" id="IPR003838">
    <property type="entry name" value="ABC3_permease_C"/>
</dbReference>
<keyword evidence="5 8" id="KW-1133">Transmembrane helix</keyword>
<keyword evidence="6 8" id="KW-0472">Membrane</keyword>
<reference evidence="12 14" key="3">
    <citation type="journal article" date="2014" name="PLoS Genet.">
        <title>Phylogenetically driven sequencing of extremely halophilic archaea reveals strategies for static and dynamic osmo-response.</title>
        <authorList>
            <person name="Becker E.A."/>
            <person name="Seitzer P.M."/>
            <person name="Tritt A."/>
            <person name="Larsen D."/>
            <person name="Krusor M."/>
            <person name="Yao A.I."/>
            <person name="Wu D."/>
            <person name="Madern D."/>
            <person name="Eisen J.A."/>
            <person name="Darling A.E."/>
            <person name="Facciotti M.T."/>
        </authorList>
    </citation>
    <scope>NUCLEOTIDE SEQUENCE [LARGE SCALE GENOMIC DNA]</scope>
    <source>
        <strain evidence="14">ATCC 43099 / DSM 3394 / CCM 3739 / CIP 104546 / IAM 13178 / JCM 8861 / NBRC 102185 / NCIMB 2190 / MS3</strain>
        <strain evidence="12">MS-3</strain>
    </source>
</reference>
<keyword evidence="2" id="KW-0813">Transport</keyword>
<protein>
    <submittedName>
        <fullName evidence="11">ABC-type transport system permease protein</fullName>
    </submittedName>
</protein>
<dbReference type="AlphaFoldDB" id="D3SU43"/>
<feature type="transmembrane region" description="Helical" evidence="8">
    <location>
        <begin position="376"/>
        <end position="397"/>
    </location>
</feature>
<dbReference type="GeneID" id="8826450"/>
<dbReference type="Proteomes" id="UP000001879">
    <property type="component" value="Chromosome"/>
</dbReference>
<evidence type="ECO:0000256" key="1">
    <source>
        <dbReference type="ARBA" id="ARBA00004651"/>
    </source>
</evidence>
<dbReference type="eggNOG" id="arCOG02312">
    <property type="taxonomic scope" value="Archaea"/>
</dbReference>
<keyword evidence="3" id="KW-1003">Cell membrane</keyword>
<evidence type="ECO:0000256" key="5">
    <source>
        <dbReference type="ARBA" id="ARBA00022989"/>
    </source>
</evidence>
<evidence type="ECO:0000259" key="10">
    <source>
        <dbReference type="Pfam" id="PF12704"/>
    </source>
</evidence>
<evidence type="ECO:0000313" key="11">
    <source>
        <dbReference type="EMBL" id="ADD07132.1"/>
    </source>
</evidence>
<dbReference type="InterPro" id="IPR025857">
    <property type="entry name" value="MacB_PCD"/>
</dbReference>
<organism evidence="11 13">
    <name type="scientific">Natrialba magadii (strain ATCC 43099 / DSM 3394 / CCM 3739 / CIP 104546 / IAM 13178 / JCM 8861 / NBRC 102185 / NCIMB 2190 / MS3)</name>
    <name type="common">Natronobacterium magadii</name>
    <dbReference type="NCBI Taxonomy" id="547559"/>
    <lineage>
        <taxon>Archaea</taxon>
        <taxon>Methanobacteriati</taxon>
        <taxon>Methanobacteriota</taxon>
        <taxon>Stenosarchaea group</taxon>
        <taxon>Halobacteria</taxon>
        <taxon>Halobacteriales</taxon>
        <taxon>Natrialbaceae</taxon>
        <taxon>Natrialba</taxon>
    </lineage>
</organism>
<evidence type="ECO:0000256" key="2">
    <source>
        <dbReference type="ARBA" id="ARBA00022448"/>
    </source>
</evidence>
<gene>
    <name evidence="11" type="ordered locus">Nmag_3582</name>
    <name evidence="12" type="ORF">C500_12305</name>
</gene>
<dbReference type="EMBL" id="AOHS01000039">
    <property type="protein sequence ID" value="ELY29092.1"/>
    <property type="molecule type" value="Genomic_DNA"/>
</dbReference>
<dbReference type="GO" id="GO:0005886">
    <property type="term" value="C:plasma membrane"/>
    <property type="evidence" value="ECO:0007669"/>
    <property type="project" value="UniProtKB-SubCell"/>
</dbReference>
<dbReference type="PATRIC" id="fig|547559.17.peg.2434"/>
<dbReference type="STRING" id="547559.Nmag_3582"/>
<dbReference type="PANTHER" id="PTHR43738">
    <property type="entry name" value="ABC TRANSPORTER, MEMBRANE PROTEIN"/>
    <property type="match status" value="1"/>
</dbReference>
<accession>D3SU43</accession>